<dbReference type="InterPro" id="IPR036390">
    <property type="entry name" value="WH_DNA-bd_sf"/>
</dbReference>
<evidence type="ECO:0000313" key="5">
    <source>
        <dbReference type="EMBL" id="OAP40288.1"/>
    </source>
</evidence>
<feature type="domain" description="HTH arsR-type" evidence="4">
    <location>
        <begin position="33"/>
        <end position="127"/>
    </location>
</feature>
<dbReference type="OrthoDB" id="9796124at2"/>
<dbReference type="GO" id="GO:0003700">
    <property type="term" value="F:DNA-binding transcription factor activity"/>
    <property type="evidence" value="ECO:0007669"/>
    <property type="project" value="InterPro"/>
</dbReference>
<reference evidence="5 6" key="1">
    <citation type="submission" date="2015-11" db="EMBL/GenBank/DDBJ databases">
        <title>Ensifer anhuiense sp. nov., an effective nitrogen fixation bacterium with Glycine soja.</title>
        <authorList>
            <person name="Yan H."/>
            <person name="Chen W."/>
        </authorList>
    </citation>
    <scope>NUCLEOTIDE SEQUENCE [LARGE SCALE GENOMIC DNA]</scope>
    <source>
        <strain evidence="5 6">LMG 7837</strain>
    </source>
</reference>
<dbReference type="InterPro" id="IPR001845">
    <property type="entry name" value="HTH_ArsR_DNA-bd_dom"/>
</dbReference>
<dbReference type="CDD" id="cd00090">
    <property type="entry name" value="HTH_ARSR"/>
    <property type="match status" value="1"/>
</dbReference>
<dbReference type="InterPro" id="IPR011991">
    <property type="entry name" value="ArsR-like_HTH"/>
</dbReference>
<sequence>MTIRKQKANTASEENAVRALATASEQPSSHAALSQNEITILAETFRLLGDPSRLKILLSCLSGPRSVSDIAERLDLSLSLVSHHLRLLRGARLVKGVRRAKQIFYEIADQHVSQVLQDMATHVSEDHTDD</sequence>
<comment type="caution">
    <text evidence="5">The sequence shown here is derived from an EMBL/GenBank/DDBJ whole genome shotgun (WGS) entry which is preliminary data.</text>
</comment>
<dbReference type="SUPFAM" id="SSF46785">
    <property type="entry name" value="Winged helix' DNA-binding domain"/>
    <property type="match status" value="1"/>
</dbReference>
<proteinExistence type="predicted"/>
<dbReference type="GO" id="GO:0003677">
    <property type="term" value="F:DNA binding"/>
    <property type="evidence" value="ECO:0007669"/>
    <property type="project" value="UniProtKB-KW"/>
</dbReference>
<keyword evidence="6" id="KW-1185">Reference proteome</keyword>
<protein>
    <submittedName>
        <fullName evidence="5">ArsR family transcriptional regulator</fullName>
    </submittedName>
</protein>
<keyword evidence="3" id="KW-0804">Transcription</keyword>
<evidence type="ECO:0000313" key="6">
    <source>
        <dbReference type="Proteomes" id="UP000078507"/>
    </source>
</evidence>
<evidence type="ECO:0000256" key="1">
    <source>
        <dbReference type="ARBA" id="ARBA00023015"/>
    </source>
</evidence>
<dbReference type="PROSITE" id="PS50987">
    <property type="entry name" value="HTH_ARSR_2"/>
    <property type="match status" value="1"/>
</dbReference>
<keyword evidence="1" id="KW-0805">Transcription regulation</keyword>
<dbReference type="PANTHER" id="PTHR43132">
    <property type="entry name" value="ARSENICAL RESISTANCE OPERON REPRESSOR ARSR-RELATED"/>
    <property type="match status" value="1"/>
</dbReference>
<dbReference type="NCBIfam" id="NF033788">
    <property type="entry name" value="HTH_metalloreg"/>
    <property type="match status" value="1"/>
</dbReference>
<dbReference type="Gene3D" id="1.10.10.10">
    <property type="entry name" value="Winged helix-like DNA-binding domain superfamily/Winged helix DNA-binding domain"/>
    <property type="match status" value="1"/>
</dbReference>
<evidence type="ECO:0000256" key="2">
    <source>
        <dbReference type="ARBA" id="ARBA00023125"/>
    </source>
</evidence>
<evidence type="ECO:0000256" key="3">
    <source>
        <dbReference type="ARBA" id="ARBA00023163"/>
    </source>
</evidence>
<dbReference type="SMART" id="SM00418">
    <property type="entry name" value="HTH_ARSR"/>
    <property type="match status" value="1"/>
</dbReference>
<dbReference type="PRINTS" id="PR00778">
    <property type="entry name" value="HTHARSR"/>
</dbReference>
<evidence type="ECO:0000259" key="4">
    <source>
        <dbReference type="PROSITE" id="PS50987"/>
    </source>
</evidence>
<dbReference type="InterPro" id="IPR051011">
    <property type="entry name" value="Metal_resp_trans_reg"/>
</dbReference>
<dbReference type="PANTHER" id="PTHR43132:SF6">
    <property type="entry name" value="HTH-TYPE TRANSCRIPTIONAL REPRESSOR CZRA"/>
    <property type="match status" value="1"/>
</dbReference>
<accession>A0A178XYA0</accession>
<dbReference type="AlphaFoldDB" id="A0A178XYA0"/>
<dbReference type="Proteomes" id="UP000078507">
    <property type="component" value="Unassembled WGS sequence"/>
</dbReference>
<dbReference type="InterPro" id="IPR036388">
    <property type="entry name" value="WH-like_DNA-bd_sf"/>
</dbReference>
<gene>
    <name evidence="5" type="ORF">ATB98_02110</name>
</gene>
<dbReference type="RefSeq" id="WP_066877502.1">
    <property type="nucleotide sequence ID" value="NZ_LNQB01000086.1"/>
</dbReference>
<dbReference type="Pfam" id="PF01022">
    <property type="entry name" value="HTH_5"/>
    <property type="match status" value="1"/>
</dbReference>
<organism evidence="5 6">
    <name type="scientific">Sinorhizobium saheli</name>
    <dbReference type="NCBI Taxonomy" id="36856"/>
    <lineage>
        <taxon>Bacteria</taxon>
        <taxon>Pseudomonadati</taxon>
        <taxon>Pseudomonadota</taxon>
        <taxon>Alphaproteobacteria</taxon>
        <taxon>Hyphomicrobiales</taxon>
        <taxon>Rhizobiaceae</taxon>
        <taxon>Sinorhizobium/Ensifer group</taxon>
        <taxon>Sinorhizobium</taxon>
    </lineage>
</organism>
<keyword evidence="2" id="KW-0238">DNA-binding</keyword>
<name>A0A178XYA0_SINSA</name>
<dbReference type="EMBL" id="LNQB01000086">
    <property type="protein sequence ID" value="OAP40288.1"/>
    <property type="molecule type" value="Genomic_DNA"/>
</dbReference>